<accession>A0A979GAZ6</accession>
<proteinExistence type="predicted"/>
<name>A0A979GAZ6_CHIPD</name>
<sequence>MSKDKRLYFRSNRPDSKALSFYAEQSTVLLKDRNGYYLEFADVTIKKIYRKVLLHEIGHCVAPIHKGGWSPAYEEN</sequence>
<reference evidence="2" key="1">
    <citation type="submission" date="2009-08" db="EMBL/GenBank/DDBJ databases">
        <title>The complete genome of Chitinophaga pinensis DSM 2588.</title>
        <authorList>
            <consortium name="US DOE Joint Genome Institute (JGI-PGF)"/>
            <person name="Lucas S."/>
            <person name="Copeland A."/>
            <person name="Lapidus A."/>
            <person name="Glavina del Rio T."/>
            <person name="Dalin E."/>
            <person name="Tice H."/>
            <person name="Bruce D."/>
            <person name="Goodwin L."/>
            <person name="Pitluck S."/>
            <person name="Kyrpides N."/>
            <person name="Mavromatis K."/>
            <person name="Ivanova N."/>
            <person name="Mikhailova N."/>
            <person name="Sims D."/>
            <person name="Meinche L."/>
            <person name="Brettin T."/>
            <person name="Detter J.C."/>
            <person name="Han C."/>
            <person name="Larimer F."/>
            <person name="Land M."/>
            <person name="Hauser L."/>
            <person name="Markowitz V."/>
            <person name="Cheng J.-F."/>
            <person name="Hugenholtz P."/>
            <person name="Woyke T."/>
            <person name="Wu D."/>
            <person name="Spring S."/>
            <person name="Klenk H.-P."/>
            <person name="Eisen J.A."/>
        </authorList>
    </citation>
    <scope>NUCLEOTIDE SEQUENCE [LARGE SCALE GENOMIC DNA]</scope>
    <source>
        <strain evidence="2">ATCC 43595 / DSM 2588 / LMG 13176 / NBRC 15968 / NCIMB 11800 / UQM 2034</strain>
    </source>
</reference>
<dbReference type="EMBL" id="CP001699">
    <property type="protein sequence ID" value="ACU64076.1"/>
    <property type="molecule type" value="Genomic_DNA"/>
</dbReference>
<evidence type="ECO:0000313" key="1">
    <source>
        <dbReference type="EMBL" id="ACU64076.1"/>
    </source>
</evidence>
<dbReference type="AlphaFoldDB" id="A0A979GAZ6"/>
<dbReference type="KEGG" id="cpi:Cpin_6673"/>
<dbReference type="OrthoDB" id="8857574at2"/>
<dbReference type="Proteomes" id="UP000002215">
    <property type="component" value="Chromosome"/>
</dbReference>
<reference evidence="1 2" key="2">
    <citation type="journal article" date="2010" name="Stand. Genomic Sci.">
        <title>Complete genome sequence of Chitinophaga pinensis type strain (UQM 2034).</title>
        <authorList>
            <person name="Glavina Del Rio T."/>
            <person name="Abt B."/>
            <person name="Spring S."/>
            <person name="Lapidus A."/>
            <person name="Nolan M."/>
            <person name="Tice H."/>
            <person name="Copeland A."/>
            <person name="Cheng J.F."/>
            <person name="Chen F."/>
            <person name="Bruce D."/>
            <person name="Goodwin L."/>
            <person name="Pitluck S."/>
            <person name="Ivanova N."/>
            <person name="Mavromatis K."/>
            <person name="Mikhailova N."/>
            <person name="Pati A."/>
            <person name="Chen A."/>
            <person name="Palaniappan K."/>
            <person name="Land M."/>
            <person name="Hauser L."/>
            <person name="Chang Y.J."/>
            <person name="Jeffries C.D."/>
            <person name="Chain P."/>
            <person name="Saunders E."/>
            <person name="Detter J.C."/>
            <person name="Brettin T."/>
            <person name="Rohde M."/>
            <person name="Goker M."/>
            <person name="Bristow J."/>
            <person name="Eisen J.A."/>
            <person name="Markowitz V."/>
            <person name="Hugenholtz P."/>
            <person name="Kyrpides N.C."/>
            <person name="Klenk H.P."/>
            <person name="Lucas S."/>
        </authorList>
    </citation>
    <scope>NUCLEOTIDE SEQUENCE [LARGE SCALE GENOMIC DNA]</scope>
    <source>
        <strain evidence="2">ATCC 43595 / DSM 2588 / LMG 13176 / NBRC 15968 / NCIMB 11800 / UQM 2034</strain>
    </source>
</reference>
<gene>
    <name evidence="1" type="ordered locus">Cpin_6673</name>
</gene>
<protein>
    <submittedName>
        <fullName evidence="1">Uncharacterized protein</fullName>
    </submittedName>
</protein>
<dbReference type="RefSeq" id="WP_012794239.1">
    <property type="nucleotide sequence ID" value="NC_013132.1"/>
</dbReference>
<evidence type="ECO:0000313" key="2">
    <source>
        <dbReference type="Proteomes" id="UP000002215"/>
    </source>
</evidence>
<organism evidence="1 2">
    <name type="scientific">Chitinophaga pinensis (strain ATCC 43595 / DSM 2588 / LMG 13176 / NBRC 15968 / NCIMB 11800 / UQM 2034)</name>
    <dbReference type="NCBI Taxonomy" id="485918"/>
    <lineage>
        <taxon>Bacteria</taxon>
        <taxon>Pseudomonadati</taxon>
        <taxon>Bacteroidota</taxon>
        <taxon>Chitinophagia</taxon>
        <taxon>Chitinophagales</taxon>
        <taxon>Chitinophagaceae</taxon>
        <taxon>Chitinophaga</taxon>
    </lineage>
</organism>